<comment type="caution">
    <text evidence="1">The sequence shown here is derived from an EMBL/GenBank/DDBJ whole genome shotgun (WGS) entry which is preliminary data.</text>
</comment>
<evidence type="ECO:0000313" key="2">
    <source>
        <dbReference type="Proteomes" id="UP001055811"/>
    </source>
</evidence>
<reference evidence="2" key="1">
    <citation type="journal article" date="2022" name="Mol. Ecol. Resour.">
        <title>The genomes of chicory, endive, great burdock and yacon provide insights into Asteraceae palaeo-polyploidization history and plant inulin production.</title>
        <authorList>
            <person name="Fan W."/>
            <person name="Wang S."/>
            <person name="Wang H."/>
            <person name="Wang A."/>
            <person name="Jiang F."/>
            <person name="Liu H."/>
            <person name="Zhao H."/>
            <person name="Xu D."/>
            <person name="Zhang Y."/>
        </authorList>
    </citation>
    <scope>NUCLEOTIDE SEQUENCE [LARGE SCALE GENOMIC DNA]</scope>
    <source>
        <strain evidence="2">cv. Punajuju</strain>
    </source>
</reference>
<reference evidence="1 2" key="2">
    <citation type="journal article" date="2022" name="Mol. Ecol. Resour.">
        <title>The genomes of chicory, endive, great burdock and yacon provide insights into Asteraceae paleo-polyploidization history and plant inulin production.</title>
        <authorList>
            <person name="Fan W."/>
            <person name="Wang S."/>
            <person name="Wang H."/>
            <person name="Wang A."/>
            <person name="Jiang F."/>
            <person name="Liu H."/>
            <person name="Zhao H."/>
            <person name="Xu D."/>
            <person name="Zhang Y."/>
        </authorList>
    </citation>
    <scope>NUCLEOTIDE SEQUENCE [LARGE SCALE GENOMIC DNA]</scope>
    <source>
        <strain evidence="2">cv. Punajuju</strain>
        <tissue evidence="1">Leaves</tissue>
    </source>
</reference>
<protein>
    <submittedName>
        <fullName evidence="1">Uncharacterized protein</fullName>
    </submittedName>
</protein>
<gene>
    <name evidence="1" type="ORF">L2E82_02819</name>
</gene>
<dbReference type="Proteomes" id="UP001055811">
    <property type="component" value="Linkage Group LG01"/>
</dbReference>
<proteinExistence type="predicted"/>
<organism evidence="1 2">
    <name type="scientific">Cichorium intybus</name>
    <name type="common">Chicory</name>
    <dbReference type="NCBI Taxonomy" id="13427"/>
    <lineage>
        <taxon>Eukaryota</taxon>
        <taxon>Viridiplantae</taxon>
        <taxon>Streptophyta</taxon>
        <taxon>Embryophyta</taxon>
        <taxon>Tracheophyta</taxon>
        <taxon>Spermatophyta</taxon>
        <taxon>Magnoliopsida</taxon>
        <taxon>eudicotyledons</taxon>
        <taxon>Gunneridae</taxon>
        <taxon>Pentapetalae</taxon>
        <taxon>asterids</taxon>
        <taxon>campanulids</taxon>
        <taxon>Asterales</taxon>
        <taxon>Asteraceae</taxon>
        <taxon>Cichorioideae</taxon>
        <taxon>Cichorieae</taxon>
        <taxon>Cichoriinae</taxon>
        <taxon>Cichorium</taxon>
    </lineage>
</organism>
<evidence type="ECO:0000313" key="1">
    <source>
        <dbReference type="EMBL" id="KAI3790009.1"/>
    </source>
</evidence>
<sequence length="135" mass="15056">MLKGERQIYFTKSANQLISSPRWDESFTERYTYPTADQQEALLFVIGKRSGRTIIVSATVNVSVPPKSNVIADVLNTKGKPIGRLRLSFRPEEASNPTAARPPARSRSSKIFSTIYKASMIGQAIIKGIEFFTNM</sequence>
<keyword evidence="2" id="KW-1185">Reference proteome</keyword>
<accession>A0ACB9H2U9</accession>
<dbReference type="EMBL" id="CM042009">
    <property type="protein sequence ID" value="KAI3790009.1"/>
    <property type="molecule type" value="Genomic_DNA"/>
</dbReference>
<name>A0ACB9H2U9_CICIN</name>